<dbReference type="AlphaFoldDB" id="A0A0C2D4R2"/>
<evidence type="ECO:0000313" key="2">
    <source>
        <dbReference type="Proteomes" id="UP000031599"/>
    </source>
</evidence>
<dbReference type="PROSITE" id="PS51257">
    <property type="entry name" value="PROKAR_LIPOPROTEIN"/>
    <property type="match status" value="1"/>
</dbReference>
<dbReference type="Proteomes" id="UP000031599">
    <property type="component" value="Unassembled WGS sequence"/>
</dbReference>
<organism evidence="1 2">
    <name type="scientific">Enhygromyxa salina</name>
    <dbReference type="NCBI Taxonomy" id="215803"/>
    <lineage>
        <taxon>Bacteria</taxon>
        <taxon>Pseudomonadati</taxon>
        <taxon>Myxococcota</taxon>
        <taxon>Polyangia</taxon>
        <taxon>Nannocystales</taxon>
        <taxon>Nannocystaceae</taxon>
        <taxon>Enhygromyxa</taxon>
    </lineage>
</organism>
<dbReference type="EMBL" id="JMCC02000014">
    <property type="protein sequence ID" value="KIG18171.1"/>
    <property type="molecule type" value="Genomic_DNA"/>
</dbReference>
<accession>A0A0C2D4R2</accession>
<evidence type="ECO:0000313" key="1">
    <source>
        <dbReference type="EMBL" id="KIG18171.1"/>
    </source>
</evidence>
<proteinExistence type="predicted"/>
<gene>
    <name evidence="1" type="ORF">DB30_01675</name>
</gene>
<name>A0A0C2D4R2_9BACT</name>
<protein>
    <submittedName>
        <fullName evidence="1">Uncharacterized protein</fullName>
    </submittedName>
</protein>
<sequence>MSRLARLIPAVTLLVATAGCGEESCTLIDCESTLEVSYGDIVVNEAYSLTINPSGQTLTVTCLSNDPDAEPLPDWLECDANGFEVTGENASGTTISVTVVPLSTQEALIPSALVPLTVDETLQPNGPDCEPVCYRRVGVVAGA</sequence>
<dbReference type="RefSeq" id="WP_052547248.1">
    <property type="nucleotide sequence ID" value="NZ_JMCC02000014.1"/>
</dbReference>
<comment type="caution">
    <text evidence="1">The sequence shown here is derived from an EMBL/GenBank/DDBJ whole genome shotgun (WGS) entry which is preliminary data.</text>
</comment>
<reference evidence="1 2" key="1">
    <citation type="submission" date="2014-12" db="EMBL/GenBank/DDBJ databases">
        <title>Genome assembly of Enhygromyxa salina DSM 15201.</title>
        <authorList>
            <person name="Sharma G."/>
            <person name="Subramanian S."/>
        </authorList>
    </citation>
    <scope>NUCLEOTIDE SEQUENCE [LARGE SCALE GENOMIC DNA]</scope>
    <source>
        <strain evidence="1 2">DSM 15201</strain>
    </source>
</reference>